<dbReference type="EMBL" id="MCFE01000201">
    <property type="protein sequence ID" value="ORX94588.1"/>
    <property type="molecule type" value="Genomic_DNA"/>
</dbReference>
<dbReference type="GO" id="GO:0031625">
    <property type="term" value="F:ubiquitin protein ligase binding"/>
    <property type="evidence" value="ECO:0007669"/>
    <property type="project" value="TreeGrafter"/>
</dbReference>
<dbReference type="AlphaFoldDB" id="A0A1Y1Y9D1"/>
<dbReference type="InterPro" id="IPR011022">
    <property type="entry name" value="Arrestin_C-like"/>
</dbReference>
<protein>
    <recommendedName>
        <fullName evidence="1">Arrestin C-terminal-like domain-containing protein</fullName>
    </recommendedName>
</protein>
<dbReference type="GO" id="GO:0005829">
    <property type="term" value="C:cytosol"/>
    <property type="evidence" value="ECO:0007669"/>
    <property type="project" value="TreeGrafter"/>
</dbReference>
<dbReference type="InParanoid" id="A0A1Y1Y9D1"/>
<organism evidence="2 3">
    <name type="scientific">Basidiobolus meristosporus CBS 931.73</name>
    <dbReference type="NCBI Taxonomy" id="1314790"/>
    <lineage>
        <taxon>Eukaryota</taxon>
        <taxon>Fungi</taxon>
        <taxon>Fungi incertae sedis</taxon>
        <taxon>Zoopagomycota</taxon>
        <taxon>Entomophthoromycotina</taxon>
        <taxon>Basidiobolomycetes</taxon>
        <taxon>Basidiobolales</taxon>
        <taxon>Basidiobolaceae</taxon>
        <taxon>Basidiobolus</taxon>
    </lineage>
</organism>
<evidence type="ECO:0000313" key="3">
    <source>
        <dbReference type="Proteomes" id="UP000193498"/>
    </source>
</evidence>
<dbReference type="Pfam" id="PF02752">
    <property type="entry name" value="Arrestin_C"/>
    <property type="match status" value="1"/>
</dbReference>
<dbReference type="OrthoDB" id="2333384at2759"/>
<dbReference type="GO" id="GO:0070086">
    <property type="term" value="P:ubiquitin-dependent endocytosis"/>
    <property type="evidence" value="ECO:0007669"/>
    <property type="project" value="TreeGrafter"/>
</dbReference>
<dbReference type="InterPro" id="IPR014752">
    <property type="entry name" value="Arrestin-like_C"/>
</dbReference>
<keyword evidence="3" id="KW-1185">Reference proteome</keyword>
<accession>A0A1Y1Y9D1</accession>
<evidence type="ECO:0000313" key="2">
    <source>
        <dbReference type="EMBL" id="ORX94588.1"/>
    </source>
</evidence>
<dbReference type="PANTHER" id="PTHR11188:SF17">
    <property type="entry name" value="FI21816P1"/>
    <property type="match status" value="1"/>
</dbReference>
<proteinExistence type="predicted"/>
<dbReference type="GO" id="GO:0030674">
    <property type="term" value="F:protein-macromolecule adaptor activity"/>
    <property type="evidence" value="ECO:0007669"/>
    <property type="project" value="TreeGrafter"/>
</dbReference>
<name>A0A1Y1Y9D1_9FUNG</name>
<gene>
    <name evidence="2" type="ORF">K493DRAFT_407949</name>
</gene>
<evidence type="ECO:0000259" key="1">
    <source>
        <dbReference type="Pfam" id="PF02752"/>
    </source>
</evidence>
<dbReference type="Proteomes" id="UP000193498">
    <property type="component" value="Unassembled WGS sequence"/>
</dbReference>
<dbReference type="InterPro" id="IPR050357">
    <property type="entry name" value="Arrestin_domain-protein"/>
</dbReference>
<feature type="domain" description="Arrestin C-terminal-like" evidence="1">
    <location>
        <begin position="208"/>
        <end position="341"/>
    </location>
</feature>
<dbReference type="GO" id="GO:0005886">
    <property type="term" value="C:plasma membrane"/>
    <property type="evidence" value="ECO:0007669"/>
    <property type="project" value="TreeGrafter"/>
</dbReference>
<dbReference type="STRING" id="1314790.A0A1Y1Y9D1"/>
<dbReference type="PANTHER" id="PTHR11188">
    <property type="entry name" value="ARRESTIN DOMAIN CONTAINING PROTEIN"/>
    <property type="match status" value="1"/>
</dbReference>
<dbReference type="Gene3D" id="2.60.40.640">
    <property type="match status" value="1"/>
</dbReference>
<sequence length="390" mass="43688">MLRSLVKFIFSKLATGSDDLNSKDSYMLRCLFSAIKSGACYPAPPIEDTPRKQPLDIRLTSNLLTLYGRPEDSAGVVLRGTVFVNRRRPFNVKSITVIFKGTFSIHSPIDQICREKTIIESHTSILTTSVDAQILDAQSQFDFELPLNGDLPSSIHTKIVNIRYQVIGVIERPFLFKNIVAHSPVSIQRSTVLENFEVDASTSFSGVWASRLCYDVFTTDLTFVIGDPIQLSFKLFALKKCLNLHYVQLVLEEKILYQEEELLFPTPLKKTVAWTTVDCPDPRTQCWEETVSLTVPNDAHEDCESAILDISHKLIVSFAVSGSDVGKNIIYGQIPIKLMSSTQAEASTPLPLYEPLPHFLQTNTLQQSIMNMGLPSYDYQPPPKYTTSVA</sequence>
<reference evidence="2 3" key="1">
    <citation type="submission" date="2016-07" db="EMBL/GenBank/DDBJ databases">
        <title>Pervasive Adenine N6-methylation of Active Genes in Fungi.</title>
        <authorList>
            <consortium name="DOE Joint Genome Institute"/>
            <person name="Mondo S.J."/>
            <person name="Dannebaum R.O."/>
            <person name="Kuo R.C."/>
            <person name="Labutti K."/>
            <person name="Haridas S."/>
            <person name="Kuo A."/>
            <person name="Salamov A."/>
            <person name="Ahrendt S.R."/>
            <person name="Lipzen A."/>
            <person name="Sullivan W."/>
            <person name="Andreopoulos W.B."/>
            <person name="Clum A."/>
            <person name="Lindquist E."/>
            <person name="Daum C."/>
            <person name="Ramamoorthy G.K."/>
            <person name="Gryganskyi A."/>
            <person name="Culley D."/>
            <person name="Magnuson J.K."/>
            <person name="James T.Y."/>
            <person name="O'Malley M.A."/>
            <person name="Stajich J.E."/>
            <person name="Spatafora J.W."/>
            <person name="Visel A."/>
            <person name="Grigoriev I.V."/>
        </authorList>
    </citation>
    <scope>NUCLEOTIDE SEQUENCE [LARGE SCALE GENOMIC DNA]</scope>
    <source>
        <strain evidence="2 3">CBS 931.73</strain>
    </source>
</reference>
<comment type="caution">
    <text evidence="2">The sequence shown here is derived from an EMBL/GenBank/DDBJ whole genome shotgun (WGS) entry which is preliminary data.</text>
</comment>